<dbReference type="Pfam" id="PF13333">
    <property type="entry name" value="rve_2"/>
    <property type="match status" value="1"/>
</dbReference>
<dbReference type="SUPFAM" id="SSF53098">
    <property type="entry name" value="Ribonuclease H-like"/>
    <property type="match status" value="1"/>
</dbReference>
<accession>A0ABS0D6C4</accession>
<gene>
    <name evidence="2" type="ORF">IU459_34805</name>
</gene>
<dbReference type="Proteomes" id="UP000702209">
    <property type="component" value="Unassembled WGS sequence"/>
</dbReference>
<feature type="domain" description="Integrase catalytic" evidence="1">
    <location>
        <begin position="36"/>
        <end position="199"/>
    </location>
</feature>
<dbReference type="InterPro" id="IPR012337">
    <property type="entry name" value="RNaseH-like_sf"/>
</dbReference>
<evidence type="ECO:0000313" key="3">
    <source>
        <dbReference type="Proteomes" id="UP000702209"/>
    </source>
</evidence>
<sequence length="205" mass="23497">MRELDLVPCQPKPWRPATTEADIGHRIPDLVQRDFTAAAPGEKFVSDITYIRTAEGWLYLATVIDCYTKMVAGWSMADHYRTPLIEAARDMAATRVDIRPGAIFHSDRGSNYTSFDLGKRLKKMNMLQSVGRTGVCWDNCMAESFFSTLKNEWLHRVEFTTRDQARRAVVEYIETFYNRKRLHSGLGYKAPLQVHADYLNRQAAA</sequence>
<comment type="caution">
    <text evidence="2">The sequence shown here is derived from an EMBL/GenBank/DDBJ whole genome shotgun (WGS) entry which is preliminary data.</text>
</comment>
<dbReference type="PROSITE" id="PS50994">
    <property type="entry name" value="INTEGRASE"/>
    <property type="match status" value="1"/>
</dbReference>
<protein>
    <submittedName>
        <fullName evidence="2">IS3 family transposase</fullName>
    </submittedName>
</protein>
<keyword evidence="3" id="KW-1185">Reference proteome</keyword>
<dbReference type="NCBIfam" id="NF033516">
    <property type="entry name" value="transpos_IS3"/>
    <property type="match status" value="1"/>
</dbReference>
<organism evidence="2 3">
    <name type="scientific">Nocardia amamiensis</name>
    <dbReference type="NCBI Taxonomy" id="404578"/>
    <lineage>
        <taxon>Bacteria</taxon>
        <taxon>Bacillati</taxon>
        <taxon>Actinomycetota</taxon>
        <taxon>Actinomycetes</taxon>
        <taxon>Mycobacteriales</taxon>
        <taxon>Nocardiaceae</taxon>
        <taxon>Nocardia</taxon>
    </lineage>
</organism>
<dbReference type="PANTHER" id="PTHR46889:SF4">
    <property type="entry name" value="TRANSPOSASE INSO FOR INSERTION SEQUENCE ELEMENT IS911B-RELATED"/>
    <property type="match status" value="1"/>
</dbReference>
<proteinExistence type="predicted"/>
<dbReference type="Pfam" id="PF00665">
    <property type="entry name" value="rve"/>
    <property type="match status" value="1"/>
</dbReference>
<evidence type="ECO:0000313" key="2">
    <source>
        <dbReference type="EMBL" id="MBF6302668.1"/>
    </source>
</evidence>
<reference evidence="2 3" key="1">
    <citation type="submission" date="2020-10" db="EMBL/GenBank/DDBJ databases">
        <title>Identification of Nocardia species via Next-generation sequencing and recognition of intraspecies genetic diversity.</title>
        <authorList>
            <person name="Li P."/>
            <person name="Li P."/>
            <person name="Lu B."/>
        </authorList>
    </citation>
    <scope>NUCLEOTIDE SEQUENCE [LARGE SCALE GENOMIC DNA]</scope>
    <source>
        <strain evidence="2 3">BJ06-0157</strain>
    </source>
</reference>
<dbReference type="InterPro" id="IPR048020">
    <property type="entry name" value="Transpos_IS3"/>
</dbReference>
<dbReference type="RefSeq" id="WP_195133851.1">
    <property type="nucleotide sequence ID" value="NZ_JADLQX010000051.1"/>
</dbReference>
<dbReference type="EMBL" id="JADLQX010000051">
    <property type="protein sequence ID" value="MBF6302668.1"/>
    <property type="molecule type" value="Genomic_DNA"/>
</dbReference>
<dbReference type="InterPro" id="IPR001584">
    <property type="entry name" value="Integrase_cat-core"/>
</dbReference>
<dbReference type="PANTHER" id="PTHR46889">
    <property type="entry name" value="TRANSPOSASE INSF FOR INSERTION SEQUENCE IS3B-RELATED"/>
    <property type="match status" value="1"/>
</dbReference>
<name>A0ABS0D6C4_9NOCA</name>
<evidence type="ECO:0000259" key="1">
    <source>
        <dbReference type="PROSITE" id="PS50994"/>
    </source>
</evidence>
<dbReference type="Gene3D" id="3.30.420.10">
    <property type="entry name" value="Ribonuclease H-like superfamily/Ribonuclease H"/>
    <property type="match status" value="1"/>
</dbReference>
<dbReference type="InterPro" id="IPR036397">
    <property type="entry name" value="RNaseH_sf"/>
</dbReference>
<dbReference type="InterPro" id="IPR050900">
    <property type="entry name" value="Transposase_IS3/IS150/IS904"/>
</dbReference>